<name>A0AA36EV95_OCTVU</name>
<dbReference type="PANTHER" id="PTHR10492:SF57">
    <property type="entry name" value="ATP-DEPENDENT DNA HELICASE"/>
    <property type="match status" value="1"/>
</dbReference>
<organism evidence="1 2">
    <name type="scientific">Octopus vulgaris</name>
    <name type="common">Common octopus</name>
    <dbReference type="NCBI Taxonomy" id="6645"/>
    <lineage>
        <taxon>Eukaryota</taxon>
        <taxon>Metazoa</taxon>
        <taxon>Spiralia</taxon>
        <taxon>Lophotrochozoa</taxon>
        <taxon>Mollusca</taxon>
        <taxon>Cephalopoda</taxon>
        <taxon>Coleoidea</taxon>
        <taxon>Octopodiformes</taxon>
        <taxon>Octopoda</taxon>
        <taxon>Incirrata</taxon>
        <taxon>Octopodidae</taxon>
        <taxon>Octopus</taxon>
    </lineage>
</organism>
<sequence>MTEDSKPKTADAIELVVYGDIPDKVTNPILHKIITSCNIHDPCGQAIMMSSCMEGLGQQCHCPKGYPKAFRQATFVAENLFPEYRSDRQYGGHTHTIQIRGQEFTVDNRWIVPYSPFLSLRYQFDTTCKVVHSVKAIKYLYIYITKGPDKIIFTIKDDEGIF</sequence>
<evidence type="ECO:0000313" key="1">
    <source>
        <dbReference type="EMBL" id="CAI9715476.1"/>
    </source>
</evidence>
<dbReference type="PANTHER" id="PTHR10492">
    <property type="match status" value="1"/>
</dbReference>
<evidence type="ECO:0000313" key="2">
    <source>
        <dbReference type="Proteomes" id="UP001162480"/>
    </source>
</evidence>
<keyword evidence="2" id="KW-1185">Reference proteome</keyword>
<protein>
    <submittedName>
        <fullName evidence="1">Uncharacterized protein</fullName>
    </submittedName>
</protein>
<reference evidence="1" key="1">
    <citation type="submission" date="2023-08" db="EMBL/GenBank/DDBJ databases">
        <authorList>
            <person name="Alioto T."/>
            <person name="Alioto T."/>
            <person name="Gomez Garrido J."/>
        </authorList>
    </citation>
    <scope>NUCLEOTIDE SEQUENCE</scope>
</reference>
<accession>A0AA36EV95</accession>
<dbReference type="Proteomes" id="UP001162480">
    <property type="component" value="Chromosome 1"/>
</dbReference>
<gene>
    <name evidence="1" type="ORF">OCTVUL_1B021610</name>
</gene>
<dbReference type="EMBL" id="OX597814">
    <property type="protein sequence ID" value="CAI9715476.1"/>
    <property type="molecule type" value="Genomic_DNA"/>
</dbReference>
<proteinExistence type="predicted"/>
<dbReference type="AlphaFoldDB" id="A0AA36EV95"/>